<keyword evidence="4" id="KW-0067">ATP-binding</keyword>
<dbReference type="PANTHER" id="PTHR43776">
    <property type="entry name" value="TRANSPORT ATP-BINDING PROTEIN"/>
    <property type="match status" value="1"/>
</dbReference>
<dbReference type="Proteomes" id="UP000572680">
    <property type="component" value="Unassembled WGS sequence"/>
</dbReference>
<feature type="domain" description="ABC transporter" evidence="6">
    <location>
        <begin position="3"/>
        <end position="242"/>
    </location>
</feature>
<evidence type="ECO:0000256" key="1">
    <source>
        <dbReference type="ARBA" id="ARBA00005417"/>
    </source>
</evidence>
<comment type="similarity">
    <text evidence="1">Belongs to the ABC transporter superfamily.</text>
</comment>
<feature type="compositionally biased region" description="Polar residues" evidence="5">
    <location>
        <begin position="327"/>
        <end position="339"/>
    </location>
</feature>
<comment type="caution">
    <text evidence="7">The sequence shown here is derived from an EMBL/GenBank/DDBJ whole genome shotgun (WGS) entry which is preliminary data.</text>
</comment>
<dbReference type="SUPFAM" id="SSF52540">
    <property type="entry name" value="P-loop containing nucleoside triphosphate hydrolases"/>
    <property type="match status" value="1"/>
</dbReference>
<dbReference type="Pfam" id="PF07969">
    <property type="entry name" value="Amidohydro_3"/>
    <property type="match status" value="1"/>
</dbReference>
<dbReference type="SUPFAM" id="SSF51556">
    <property type="entry name" value="Metallo-dependent hydrolases"/>
    <property type="match status" value="1"/>
</dbReference>
<feature type="region of interest" description="Disordered" evidence="5">
    <location>
        <begin position="327"/>
        <end position="385"/>
    </location>
</feature>
<evidence type="ECO:0000256" key="4">
    <source>
        <dbReference type="ARBA" id="ARBA00022840"/>
    </source>
</evidence>
<dbReference type="GO" id="GO:0016887">
    <property type="term" value="F:ATP hydrolysis activity"/>
    <property type="evidence" value="ECO:0007669"/>
    <property type="project" value="InterPro"/>
</dbReference>
<dbReference type="InterPro" id="IPR050319">
    <property type="entry name" value="ABC_transp_ATP-bind"/>
</dbReference>
<dbReference type="Pfam" id="PF00005">
    <property type="entry name" value="ABC_tran"/>
    <property type="match status" value="1"/>
</dbReference>
<organism evidence="7 8">
    <name type="scientific">Actinomadura namibiensis</name>
    <dbReference type="NCBI Taxonomy" id="182080"/>
    <lineage>
        <taxon>Bacteria</taxon>
        <taxon>Bacillati</taxon>
        <taxon>Actinomycetota</taxon>
        <taxon>Actinomycetes</taxon>
        <taxon>Streptosporangiales</taxon>
        <taxon>Thermomonosporaceae</taxon>
        <taxon>Actinomadura</taxon>
    </lineage>
</organism>
<dbReference type="InterPro" id="IPR027417">
    <property type="entry name" value="P-loop_NTPase"/>
</dbReference>
<evidence type="ECO:0000256" key="3">
    <source>
        <dbReference type="ARBA" id="ARBA00022741"/>
    </source>
</evidence>
<feature type="compositionally biased region" description="Low complexity" evidence="5">
    <location>
        <begin position="340"/>
        <end position="385"/>
    </location>
</feature>
<proteinExistence type="inferred from homology"/>
<dbReference type="PANTHER" id="PTHR43776:SF7">
    <property type="entry name" value="D,D-DIPEPTIDE TRANSPORT ATP-BINDING PROTEIN DDPF-RELATED"/>
    <property type="match status" value="1"/>
</dbReference>
<name>A0A7W3LZZ8_ACTNM</name>
<keyword evidence="8" id="KW-1185">Reference proteome</keyword>
<dbReference type="InterPro" id="IPR003439">
    <property type="entry name" value="ABC_transporter-like_ATP-bd"/>
</dbReference>
<dbReference type="GO" id="GO:0005524">
    <property type="term" value="F:ATP binding"/>
    <property type="evidence" value="ECO:0007669"/>
    <property type="project" value="UniProtKB-KW"/>
</dbReference>
<dbReference type="GO" id="GO:0055085">
    <property type="term" value="P:transmembrane transport"/>
    <property type="evidence" value="ECO:0007669"/>
    <property type="project" value="UniProtKB-ARBA"/>
</dbReference>
<accession>A0A7W3LZZ8</accession>
<dbReference type="Gene3D" id="3.20.20.140">
    <property type="entry name" value="Metal-dependent hydrolases"/>
    <property type="match status" value="1"/>
</dbReference>
<dbReference type="InterPro" id="IPR013108">
    <property type="entry name" value="Amidohydro_3"/>
</dbReference>
<evidence type="ECO:0000256" key="5">
    <source>
        <dbReference type="SAM" id="MobiDB-lite"/>
    </source>
</evidence>
<dbReference type="InterPro" id="IPR003593">
    <property type="entry name" value="AAA+_ATPase"/>
</dbReference>
<dbReference type="EMBL" id="JACJIA010000022">
    <property type="protein sequence ID" value="MBA8957300.1"/>
    <property type="molecule type" value="Genomic_DNA"/>
</dbReference>
<dbReference type="AlphaFoldDB" id="A0A7W3LZZ8"/>
<gene>
    <name evidence="7" type="ORF">HNR61_008993</name>
</gene>
<keyword evidence="3" id="KW-0547">Nucleotide-binding</keyword>
<protein>
    <recommendedName>
        <fullName evidence="6">ABC transporter domain-containing protein</fullName>
    </recommendedName>
</protein>
<sequence>MTLAAENVTVAFGHGRRAVTVLDDVSLTVPAGTSLGLVGESGSGKSTLAKAMVGLVRPRAGRVLLDGEEVSGLRGARLTAVRRRVQMVSQDPYSSLNPRMTVGRALAEALDPRRADVRAHAAAVARGLEAVALDADAARLRLYEVAGPALRSEVAPGDGDDLVRQVGVKIWADGSPWTGNLAASFPYLDTPATRMLGVPPGHRDRPNHTDAELLGLSLAYYTAGWQLACHANGDQAAEQVLAVWSELLARHPAPPGPPRLRMEHVSAMRPGQFARAHALGITCSLFPDHLHYWGEVIADDLFGPAVAERWAPVGTALATGMRVSLHNDSPVTPSIPCTTSASPPRGCRARAAGSGPASASASPRRCVPRPSTPPGSSTPTTSSAR</sequence>
<evidence type="ECO:0000259" key="6">
    <source>
        <dbReference type="PROSITE" id="PS50893"/>
    </source>
</evidence>
<evidence type="ECO:0000313" key="7">
    <source>
        <dbReference type="EMBL" id="MBA8957300.1"/>
    </source>
</evidence>
<keyword evidence="2" id="KW-0813">Transport</keyword>
<dbReference type="Gene3D" id="3.40.50.300">
    <property type="entry name" value="P-loop containing nucleotide triphosphate hydrolases"/>
    <property type="match status" value="1"/>
</dbReference>
<evidence type="ECO:0000313" key="8">
    <source>
        <dbReference type="Proteomes" id="UP000572680"/>
    </source>
</evidence>
<dbReference type="SMART" id="SM00382">
    <property type="entry name" value="AAA"/>
    <property type="match status" value="1"/>
</dbReference>
<evidence type="ECO:0000256" key="2">
    <source>
        <dbReference type="ARBA" id="ARBA00022448"/>
    </source>
</evidence>
<dbReference type="PROSITE" id="PS50893">
    <property type="entry name" value="ABC_TRANSPORTER_2"/>
    <property type="match status" value="1"/>
</dbReference>
<dbReference type="InterPro" id="IPR032466">
    <property type="entry name" value="Metal_Hydrolase"/>
</dbReference>
<reference evidence="7 8" key="1">
    <citation type="submission" date="2020-08" db="EMBL/GenBank/DDBJ databases">
        <title>Genomic Encyclopedia of Type Strains, Phase IV (KMG-IV): sequencing the most valuable type-strain genomes for metagenomic binning, comparative biology and taxonomic classification.</title>
        <authorList>
            <person name="Goeker M."/>
        </authorList>
    </citation>
    <scope>NUCLEOTIDE SEQUENCE [LARGE SCALE GENOMIC DNA]</scope>
    <source>
        <strain evidence="7 8">DSM 44197</strain>
    </source>
</reference>